<dbReference type="EMBL" id="MJLZ01000015">
    <property type="protein sequence ID" value="RLM24729.1"/>
    <property type="molecule type" value="Genomic_DNA"/>
</dbReference>
<dbReference type="InterPro" id="IPR009987">
    <property type="entry name" value="IM_PilM"/>
</dbReference>
<evidence type="ECO:0000313" key="2">
    <source>
        <dbReference type="Proteomes" id="UP000285648"/>
    </source>
</evidence>
<dbReference type="OrthoDB" id="6454277at2"/>
<comment type="caution">
    <text evidence="1">The sequence shown here is derived from an EMBL/GenBank/DDBJ whole genome shotgun (WGS) entry which is preliminary data.</text>
</comment>
<dbReference type="Gene3D" id="3.30.450.360">
    <property type="match status" value="1"/>
</dbReference>
<gene>
    <name evidence="1" type="ORF">BIY29_08400</name>
</gene>
<dbReference type="AlphaFoldDB" id="A0A421DPB8"/>
<keyword evidence="2" id="KW-1185">Reference proteome</keyword>
<name>A0A421DPB8_9GAMM</name>
<accession>A0A421DPB8</accession>
<dbReference type="Proteomes" id="UP000285648">
    <property type="component" value="Unassembled WGS sequence"/>
</dbReference>
<reference evidence="1 2" key="1">
    <citation type="submission" date="2016-09" db="EMBL/GenBank/DDBJ databases">
        <authorList>
            <person name="Doonan J."/>
            <person name="Pachebat J.A."/>
            <person name="Golyshin P.N."/>
            <person name="Denman S."/>
            <person name="Mcdonald J.E."/>
        </authorList>
    </citation>
    <scope>NUCLEOTIDE SEQUENCE [LARGE SCALE GENOMIC DNA]</scope>
    <source>
        <strain evidence="1 2">NCPPB 3934</strain>
    </source>
</reference>
<dbReference type="RefSeq" id="WP_121574745.1">
    <property type="nucleotide sequence ID" value="NZ_MJLZ01000015.1"/>
</dbReference>
<protein>
    <submittedName>
        <fullName evidence="1">PilM family protein</fullName>
    </submittedName>
</protein>
<organism evidence="1 2">
    <name type="scientific">Brenneria alni</name>
    <dbReference type="NCBI Taxonomy" id="71656"/>
    <lineage>
        <taxon>Bacteria</taxon>
        <taxon>Pseudomonadati</taxon>
        <taxon>Pseudomonadota</taxon>
        <taxon>Gammaproteobacteria</taxon>
        <taxon>Enterobacterales</taxon>
        <taxon>Pectobacteriaceae</taxon>
        <taxon>Brenneria</taxon>
    </lineage>
</organism>
<evidence type="ECO:0000313" key="1">
    <source>
        <dbReference type="EMBL" id="RLM24729.1"/>
    </source>
</evidence>
<dbReference type="Pfam" id="PF07419">
    <property type="entry name" value="PilM"/>
    <property type="match status" value="1"/>
</dbReference>
<proteinExistence type="predicted"/>
<sequence length="145" mass="15445">MGYAAIAFALVFFLIVGSVDLRRSETQSESITTNSASSVANDMLRIASAINDFRYDHVVNDGAVELTQLALIPLPDSRVSHVVSGGRLWVWTADFPGLVAALTRSSVASALICVVSQGRLKMLDGTDMNLMLPAGVADGDIVYLN</sequence>